<proteinExistence type="predicted"/>
<accession>A0AAV9J6X4</accession>
<keyword evidence="3" id="KW-1185">Reference proteome</keyword>
<dbReference type="Proteomes" id="UP001324427">
    <property type="component" value="Unassembled WGS sequence"/>
</dbReference>
<feature type="region of interest" description="Disordered" evidence="1">
    <location>
        <begin position="151"/>
        <end position="175"/>
    </location>
</feature>
<evidence type="ECO:0000313" key="2">
    <source>
        <dbReference type="EMBL" id="KAK4540702.1"/>
    </source>
</evidence>
<feature type="compositionally biased region" description="Polar residues" evidence="1">
    <location>
        <begin position="1"/>
        <end position="13"/>
    </location>
</feature>
<dbReference type="AlphaFoldDB" id="A0AAV9J6X4"/>
<sequence>MSSILTAQRTGSYTKRRAVIRQIPEASHRGQGDEGMEYSRTPLVAGRKRTLSDVGDSEREVKKGRTDASRSATRTTERDQVNSGEDSDATSPSSALLHLLAPSLGFGNKQTAAHSPDARVGMVEDGRYVYKHDAVRLEGIAEELRRAAEELGAAGKKAREVRRQRSEWMPPSSFE</sequence>
<comment type="caution">
    <text evidence="2">The sequence shown here is derived from an EMBL/GenBank/DDBJ whole genome shotgun (WGS) entry which is preliminary data.</text>
</comment>
<evidence type="ECO:0000256" key="1">
    <source>
        <dbReference type="SAM" id="MobiDB-lite"/>
    </source>
</evidence>
<organism evidence="2 3">
    <name type="scientific">Oleoguttula mirabilis</name>
    <dbReference type="NCBI Taxonomy" id="1507867"/>
    <lineage>
        <taxon>Eukaryota</taxon>
        <taxon>Fungi</taxon>
        <taxon>Dikarya</taxon>
        <taxon>Ascomycota</taxon>
        <taxon>Pezizomycotina</taxon>
        <taxon>Dothideomycetes</taxon>
        <taxon>Dothideomycetidae</taxon>
        <taxon>Mycosphaerellales</taxon>
        <taxon>Teratosphaeriaceae</taxon>
        <taxon>Oleoguttula</taxon>
    </lineage>
</organism>
<gene>
    <name evidence="2" type="ORF">LTR36_008917</name>
</gene>
<feature type="compositionally biased region" description="Basic and acidic residues" evidence="1">
    <location>
        <begin position="157"/>
        <end position="166"/>
    </location>
</feature>
<reference evidence="2 3" key="1">
    <citation type="submission" date="2021-11" db="EMBL/GenBank/DDBJ databases">
        <title>Black yeast isolated from Biological Soil Crust.</title>
        <authorList>
            <person name="Kurbessoian T."/>
        </authorList>
    </citation>
    <scope>NUCLEOTIDE SEQUENCE [LARGE SCALE GENOMIC DNA]</scope>
    <source>
        <strain evidence="2 3">CCFEE 5522</strain>
    </source>
</reference>
<feature type="region of interest" description="Disordered" evidence="1">
    <location>
        <begin position="1"/>
        <end position="93"/>
    </location>
</feature>
<feature type="compositionally biased region" description="Basic and acidic residues" evidence="1">
    <location>
        <begin position="56"/>
        <end position="68"/>
    </location>
</feature>
<protein>
    <submittedName>
        <fullName evidence="2">Uncharacterized protein</fullName>
    </submittedName>
</protein>
<dbReference type="EMBL" id="JAVFHQ010000062">
    <property type="protein sequence ID" value="KAK4540702.1"/>
    <property type="molecule type" value="Genomic_DNA"/>
</dbReference>
<name>A0AAV9J6X4_9PEZI</name>
<evidence type="ECO:0000313" key="3">
    <source>
        <dbReference type="Proteomes" id="UP001324427"/>
    </source>
</evidence>